<gene>
    <name evidence="1" type="ORF">B0O44_104411</name>
</gene>
<proteinExistence type="predicted"/>
<dbReference type="AlphaFoldDB" id="A0A318UFI2"/>
<dbReference type="EMBL" id="QKLU01000004">
    <property type="protein sequence ID" value="PYF74240.1"/>
    <property type="molecule type" value="Genomic_DNA"/>
</dbReference>
<keyword evidence="2" id="KW-1185">Reference proteome</keyword>
<accession>A0A318UFI2</accession>
<dbReference type="InterPro" id="IPR036388">
    <property type="entry name" value="WH-like_DNA-bd_sf"/>
</dbReference>
<comment type="caution">
    <text evidence="1">The sequence shown here is derived from an EMBL/GenBank/DDBJ whole genome shotgun (WGS) entry which is preliminary data.</text>
</comment>
<dbReference type="RefSeq" id="WP_110831362.1">
    <property type="nucleotide sequence ID" value="NZ_QKLU01000004.1"/>
</dbReference>
<evidence type="ECO:0008006" key="3">
    <source>
        <dbReference type="Google" id="ProtNLM"/>
    </source>
</evidence>
<dbReference type="Proteomes" id="UP000248198">
    <property type="component" value="Unassembled WGS sequence"/>
</dbReference>
<dbReference type="Gene3D" id="1.10.10.10">
    <property type="entry name" value="Winged helix-like DNA-binding domain superfamily/Winged helix DNA-binding domain"/>
    <property type="match status" value="1"/>
</dbReference>
<sequence>MKESEDTDIVVHPVSPEQEQALIEKLSKQLGLSEQEVRFRVKRLIDAGEIRLEYHTMGSEGAVFVQFDRAE</sequence>
<protein>
    <recommendedName>
        <fullName evidence="3">Winged helix-turn-helix DNA-binding protein</fullName>
    </recommendedName>
</protein>
<name>A0A318UFI2_9SPHI</name>
<organism evidence="1 2">
    <name type="scientific">Pedobacter nutrimenti</name>
    <dbReference type="NCBI Taxonomy" id="1241337"/>
    <lineage>
        <taxon>Bacteria</taxon>
        <taxon>Pseudomonadati</taxon>
        <taxon>Bacteroidota</taxon>
        <taxon>Sphingobacteriia</taxon>
        <taxon>Sphingobacteriales</taxon>
        <taxon>Sphingobacteriaceae</taxon>
        <taxon>Pedobacter</taxon>
    </lineage>
</organism>
<evidence type="ECO:0000313" key="1">
    <source>
        <dbReference type="EMBL" id="PYF74240.1"/>
    </source>
</evidence>
<evidence type="ECO:0000313" key="2">
    <source>
        <dbReference type="Proteomes" id="UP000248198"/>
    </source>
</evidence>
<reference evidence="1 2" key="1">
    <citation type="submission" date="2018-06" db="EMBL/GenBank/DDBJ databases">
        <title>Genomic Encyclopedia of Archaeal and Bacterial Type Strains, Phase II (KMG-II): from individual species to whole genera.</title>
        <authorList>
            <person name="Goeker M."/>
        </authorList>
    </citation>
    <scope>NUCLEOTIDE SEQUENCE [LARGE SCALE GENOMIC DNA]</scope>
    <source>
        <strain evidence="1 2">DSM 27372</strain>
    </source>
</reference>